<comment type="caution">
    <text evidence="5">The sequence shown here is derived from an EMBL/GenBank/DDBJ whole genome shotgun (WGS) entry which is preliminary data.</text>
</comment>
<dbReference type="SUPFAM" id="SSF46689">
    <property type="entry name" value="Homeodomain-like"/>
    <property type="match status" value="2"/>
</dbReference>
<keyword evidence="6" id="KW-1185">Reference proteome</keyword>
<dbReference type="InterPro" id="IPR050204">
    <property type="entry name" value="AraC_XylS_family_regulators"/>
</dbReference>
<dbReference type="SMART" id="SM00342">
    <property type="entry name" value="HTH_ARAC"/>
    <property type="match status" value="1"/>
</dbReference>
<dbReference type="Gene3D" id="1.10.10.60">
    <property type="entry name" value="Homeodomain-like"/>
    <property type="match status" value="2"/>
</dbReference>
<evidence type="ECO:0000256" key="1">
    <source>
        <dbReference type="ARBA" id="ARBA00023015"/>
    </source>
</evidence>
<dbReference type="Gene3D" id="3.40.50.880">
    <property type="match status" value="1"/>
</dbReference>
<dbReference type="GO" id="GO:0003700">
    <property type="term" value="F:DNA-binding transcription factor activity"/>
    <property type="evidence" value="ECO:0007669"/>
    <property type="project" value="InterPro"/>
</dbReference>
<sequence>MKAPVTVAIYVGDDCWGGLALLAREGFAIAGTLHARNPDLRASELFRVRLVAMGSAPVRSFTGPALQPELTLADMPAPQVVIVPPFYLPLAARAPIAPALAGWLLQVHAHGALIVGMAGGMRLLAETGLLDGREVTGNLSDQRVFARHYPEVRFTPDAPLLIDDRIISAGSVNPCLDACSYLVSHFYGEAAAHKFSRYTNTVTQPTYERVAIRNTAFKQHGDQRIRQAQEYIERCFKQDLTVEGAAQRTAMSVRNFSRRFQHAVGMPPHLYIARCRGEYAKDLLARPGLSMLQVALQSGFRSEAMLRRTFGQLFGMSPTAYRSGAAPPSGRQA</sequence>
<reference evidence="5 6" key="1">
    <citation type="submission" date="2019-12" db="EMBL/GenBank/DDBJ databases">
        <title>Novel species isolated from a subtropical stream in China.</title>
        <authorList>
            <person name="Lu H."/>
        </authorList>
    </citation>
    <scope>NUCLEOTIDE SEQUENCE [LARGE SCALE GENOMIC DNA]</scope>
    <source>
        <strain evidence="5 6">DS3</strain>
    </source>
</reference>
<keyword evidence="2" id="KW-0238">DNA-binding</keyword>
<dbReference type="InterPro" id="IPR029062">
    <property type="entry name" value="Class_I_gatase-like"/>
</dbReference>
<dbReference type="RefSeq" id="WP_161026485.1">
    <property type="nucleotide sequence ID" value="NZ_WWCJ01000010.1"/>
</dbReference>
<dbReference type="Pfam" id="PF12833">
    <property type="entry name" value="HTH_18"/>
    <property type="match status" value="1"/>
</dbReference>
<feature type="domain" description="HTH araC/xylS-type" evidence="4">
    <location>
        <begin position="226"/>
        <end position="324"/>
    </location>
</feature>
<dbReference type="EMBL" id="WWCJ01000010">
    <property type="protein sequence ID" value="MYN03514.1"/>
    <property type="molecule type" value="Genomic_DNA"/>
</dbReference>
<dbReference type="Proteomes" id="UP000448575">
    <property type="component" value="Unassembled WGS sequence"/>
</dbReference>
<keyword evidence="1" id="KW-0805">Transcription regulation</keyword>
<dbReference type="InterPro" id="IPR018060">
    <property type="entry name" value="HTH_AraC"/>
</dbReference>
<evidence type="ECO:0000259" key="4">
    <source>
        <dbReference type="PROSITE" id="PS01124"/>
    </source>
</evidence>
<accession>A0A6N9HIX4</accession>
<keyword evidence="3" id="KW-0804">Transcription</keyword>
<organism evidence="5 6">
    <name type="scientific">Pseudoduganella guangdongensis</name>
    <dbReference type="NCBI Taxonomy" id="2692179"/>
    <lineage>
        <taxon>Bacteria</taxon>
        <taxon>Pseudomonadati</taxon>
        <taxon>Pseudomonadota</taxon>
        <taxon>Betaproteobacteria</taxon>
        <taxon>Burkholderiales</taxon>
        <taxon>Oxalobacteraceae</taxon>
        <taxon>Telluria group</taxon>
        <taxon>Pseudoduganella</taxon>
    </lineage>
</organism>
<evidence type="ECO:0000256" key="3">
    <source>
        <dbReference type="ARBA" id="ARBA00023163"/>
    </source>
</evidence>
<protein>
    <submittedName>
        <fullName evidence="5">Helix-turn-helix domain-containing protein</fullName>
    </submittedName>
</protein>
<dbReference type="GO" id="GO:0043565">
    <property type="term" value="F:sequence-specific DNA binding"/>
    <property type="evidence" value="ECO:0007669"/>
    <property type="project" value="InterPro"/>
</dbReference>
<dbReference type="SUPFAM" id="SSF52317">
    <property type="entry name" value="Class I glutamine amidotransferase-like"/>
    <property type="match status" value="1"/>
</dbReference>
<evidence type="ECO:0000256" key="2">
    <source>
        <dbReference type="ARBA" id="ARBA00023125"/>
    </source>
</evidence>
<dbReference type="PROSITE" id="PS01124">
    <property type="entry name" value="HTH_ARAC_FAMILY_2"/>
    <property type="match status" value="1"/>
</dbReference>
<name>A0A6N9HIX4_9BURK</name>
<dbReference type="InterPro" id="IPR009057">
    <property type="entry name" value="Homeodomain-like_sf"/>
</dbReference>
<dbReference type="PANTHER" id="PTHR46796">
    <property type="entry name" value="HTH-TYPE TRANSCRIPTIONAL ACTIVATOR RHAS-RELATED"/>
    <property type="match status" value="1"/>
</dbReference>
<dbReference type="AlphaFoldDB" id="A0A6N9HIX4"/>
<gene>
    <name evidence="5" type="ORF">GTP41_15565</name>
</gene>
<proteinExistence type="predicted"/>
<evidence type="ECO:0000313" key="5">
    <source>
        <dbReference type="EMBL" id="MYN03514.1"/>
    </source>
</evidence>
<evidence type="ECO:0000313" key="6">
    <source>
        <dbReference type="Proteomes" id="UP000448575"/>
    </source>
</evidence>